<evidence type="ECO:0000259" key="5">
    <source>
        <dbReference type="SMART" id="SM00101"/>
    </source>
</evidence>
<keyword evidence="7" id="KW-1185">Reference proteome</keyword>
<dbReference type="PROSITE" id="PS00796">
    <property type="entry name" value="1433_1"/>
    <property type="match status" value="1"/>
</dbReference>
<accession>A0A8S4BHF4</accession>
<evidence type="ECO:0000256" key="1">
    <source>
        <dbReference type="ARBA" id="ARBA00006141"/>
    </source>
</evidence>
<dbReference type="SMART" id="SM00101">
    <property type="entry name" value="14_3_3"/>
    <property type="match status" value="1"/>
</dbReference>
<evidence type="ECO:0000256" key="2">
    <source>
        <dbReference type="ARBA" id="ARBA00011625"/>
    </source>
</evidence>
<gene>
    <name evidence="6" type="ORF">MMEN_LOCUS15878</name>
</gene>
<keyword evidence="4" id="KW-0812">Transmembrane</keyword>
<comment type="similarity">
    <text evidence="1">Belongs to the 14-3-3 family.</text>
</comment>
<evidence type="ECO:0000256" key="4">
    <source>
        <dbReference type="SAM" id="Phobius"/>
    </source>
</evidence>
<feature type="compositionally biased region" description="Basic and acidic residues" evidence="3">
    <location>
        <begin position="180"/>
        <end position="193"/>
    </location>
</feature>
<comment type="caution">
    <text evidence="6">The sequence shown here is derived from an EMBL/GenBank/DDBJ whole genome shotgun (WGS) entry which is preliminary data.</text>
</comment>
<dbReference type="EMBL" id="CAJRST010033334">
    <property type="protein sequence ID" value="CAG5977425.1"/>
    <property type="molecule type" value="Genomic_DNA"/>
</dbReference>
<feature type="transmembrane region" description="Helical" evidence="4">
    <location>
        <begin position="152"/>
        <end position="174"/>
    </location>
</feature>
<evidence type="ECO:0000313" key="7">
    <source>
        <dbReference type="Proteomes" id="UP000677803"/>
    </source>
</evidence>
<feature type="domain" description="14-3-3" evidence="5">
    <location>
        <begin position="3"/>
        <end position="190"/>
    </location>
</feature>
<dbReference type="InterPro" id="IPR036815">
    <property type="entry name" value="14-3-3_dom_sf"/>
</dbReference>
<dbReference type="Proteomes" id="UP000677803">
    <property type="component" value="Unassembled WGS sequence"/>
</dbReference>
<evidence type="ECO:0000313" key="6">
    <source>
        <dbReference type="EMBL" id="CAG5977425.1"/>
    </source>
</evidence>
<protein>
    <submittedName>
        <fullName evidence="6">(Atlantic silverside) hypothetical protein</fullName>
    </submittedName>
</protein>
<evidence type="ECO:0000256" key="3">
    <source>
        <dbReference type="SAM" id="MobiDB-lite"/>
    </source>
</evidence>
<dbReference type="PANTHER" id="PTHR18860">
    <property type="entry name" value="14-3-3 PROTEIN"/>
    <property type="match status" value="1"/>
</dbReference>
<proteinExistence type="inferred from homology"/>
<dbReference type="Pfam" id="PF00244">
    <property type="entry name" value="14-3-3"/>
    <property type="match status" value="2"/>
</dbReference>
<dbReference type="InterPro" id="IPR023409">
    <property type="entry name" value="14-3-3_CS"/>
</dbReference>
<dbReference type="InterPro" id="IPR023410">
    <property type="entry name" value="14-3-3_domain"/>
</dbReference>
<dbReference type="AlphaFoldDB" id="A0A8S4BHF4"/>
<sequence>MDKNDLVQKAKLAEQAERYDDMAAAMKAVTEQGLELSNEERNLLSVAYKNVVRHPAAYLFNLPPPIEQSSRLSGTTVGLDEQEMEGRNLNLVGARRSSWRVISSIEQKTEGNEKKQQMARDYRVKIEAELQEICHDVLVRTPKGQQGRGKQIFNFLLGFPALGGCLFLCHNNLVMKHRDIPPRRSEQKNDKKTGSYPPLSKKKLIPCSSECGTEPVCISGI</sequence>
<dbReference type="SUPFAM" id="SSF48445">
    <property type="entry name" value="14-3-3 protein"/>
    <property type="match status" value="1"/>
</dbReference>
<name>A0A8S4BHF4_9TELE</name>
<keyword evidence="4" id="KW-0472">Membrane</keyword>
<organism evidence="6 7">
    <name type="scientific">Menidia menidia</name>
    <name type="common">Atlantic silverside</name>
    <dbReference type="NCBI Taxonomy" id="238744"/>
    <lineage>
        <taxon>Eukaryota</taxon>
        <taxon>Metazoa</taxon>
        <taxon>Chordata</taxon>
        <taxon>Craniata</taxon>
        <taxon>Vertebrata</taxon>
        <taxon>Euteleostomi</taxon>
        <taxon>Actinopterygii</taxon>
        <taxon>Neopterygii</taxon>
        <taxon>Teleostei</taxon>
        <taxon>Neoteleostei</taxon>
        <taxon>Acanthomorphata</taxon>
        <taxon>Ovalentaria</taxon>
        <taxon>Atherinomorphae</taxon>
        <taxon>Atheriniformes</taxon>
        <taxon>Atherinopsidae</taxon>
        <taxon>Menidiinae</taxon>
        <taxon>Menidia</taxon>
    </lineage>
</organism>
<dbReference type="OrthoDB" id="10260625at2759"/>
<feature type="region of interest" description="Disordered" evidence="3">
    <location>
        <begin position="180"/>
        <end position="201"/>
    </location>
</feature>
<dbReference type="Gene3D" id="1.20.190.20">
    <property type="entry name" value="14-3-3 domain"/>
    <property type="match status" value="2"/>
</dbReference>
<reference evidence="6" key="1">
    <citation type="submission" date="2021-05" db="EMBL/GenBank/DDBJ databases">
        <authorList>
            <person name="Tigano A."/>
        </authorList>
    </citation>
    <scope>NUCLEOTIDE SEQUENCE</scope>
</reference>
<dbReference type="PRINTS" id="PR00305">
    <property type="entry name" value="1433ZETA"/>
</dbReference>
<dbReference type="InterPro" id="IPR000308">
    <property type="entry name" value="14-3-3"/>
</dbReference>
<comment type="subunit">
    <text evidence="2">Homodimer, and heterodimer with other family members.</text>
</comment>
<keyword evidence="4" id="KW-1133">Transmembrane helix</keyword>